<keyword evidence="1" id="KW-0812">Transmembrane</keyword>
<accession>A0ABV6REZ9</accession>
<dbReference type="SMART" id="SM00858">
    <property type="entry name" value="SAF"/>
    <property type="match status" value="1"/>
</dbReference>
<proteinExistence type="predicted"/>
<comment type="caution">
    <text evidence="3">The sequence shown here is derived from an EMBL/GenBank/DDBJ whole genome shotgun (WGS) entry which is preliminary data.</text>
</comment>
<dbReference type="EMBL" id="JBHLSV010000012">
    <property type="protein sequence ID" value="MFC0674498.1"/>
    <property type="molecule type" value="Genomic_DNA"/>
</dbReference>
<evidence type="ECO:0000259" key="2">
    <source>
        <dbReference type="SMART" id="SM00858"/>
    </source>
</evidence>
<dbReference type="CDD" id="cd11614">
    <property type="entry name" value="SAF_CpaB_FlgA_like"/>
    <property type="match status" value="1"/>
</dbReference>
<keyword evidence="1" id="KW-1133">Transmembrane helix</keyword>
<protein>
    <submittedName>
        <fullName evidence="3">SAF domain-containing protein</fullName>
    </submittedName>
</protein>
<name>A0ABV6REZ9_9MICO</name>
<keyword evidence="4" id="KW-1185">Reference proteome</keyword>
<sequence length="213" mass="22402">MPDPSPAVMRLRRPQWKDPRLVVGIVLVLLSVLLGSLVISRLAETTPVLAAREDIVPGDVITADKLVTVDVRLGETEGLYVVDPADVPEGSVAMQTIRAGELLSLSSVGQGTDRPLRPVVLPVTESVAESVRPGGQVELWRTRAGSDGAQPTAELLIDSAVVRRVDEGSAIGMRSMTVEVLVPAQDVPRVLEALSEDARLDVIGVPGAQGAAA</sequence>
<dbReference type="RefSeq" id="WP_376980648.1">
    <property type="nucleotide sequence ID" value="NZ_JBHLSV010000012.1"/>
</dbReference>
<feature type="transmembrane region" description="Helical" evidence="1">
    <location>
        <begin position="21"/>
        <end position="39"/>
    </location>
</feature>
<feature type="domain" description="SAF" evidence="2">
    <location>
        <begin position="46"/>
        <end position="109"/>
    </location>
</feature>
<evidence type="ECO:0000256" key="1">
    <source>
        <dbReference type="SAM" id="Phobius"/>
    </source>
</evidence>
<reference evidence="3 4" key="1">
    <citation type="submission" date="2024-09" db="EMBL/GenBank/DDBJ databases">
        <authorList>
            <person name="Sun Q."/>
            <person name="Mori K."/>
        </authorList>
    </citation>
    <scope>NUCLEOTIDE SEQUENCE [LARGE SCALE GENOMIC DNA]</scope>
    <source>
        <strain evidence="3 4">CICC 10874</strain>
    </source>
</reference>
<gene>
    <name evidence="3" type="ORF">ACFFF6_11080</name>
</gene>
<evidence type="ECO:0000313" key="3">
    <source>
        <dbReference type="EMBL" id="MFC0674498.1"/>
    </source>
</evidence>
<dbReference type="InterPro" id="IPR013974">
    <property type="entry name" value="SAF"/>
</dbReference>
<dbReference type="Pfam" id="PF08666">
    <property type="entry name" value="SAF"/>
    <property type="match status" value="1"/>
</dbReference>
<organism evidence="3 4">
    <name type="scientific">Brachybacterium hainanense</name>
    <dbReference type="NCBI Taxonomy" id="1541174"/>
    <lineage>
        <taxon>Bacteria</taxon>
        <taxon>Bacillati</taxon>
        <taxon>Actinomycetota</taxon>
        <taxon>Actinomycetes</taxon>
        <taxon>Micrococcales</taxon>
        <taxon>Dermabacteraceae</taxon>
        <taxon>Brachybacterium</taxon>
    </lineage>
</organism>
<dbReference type="Proteomes" id="UP001589793">
    <property type="component" value="Unassembled WGS sequence"/>
</dbReference>
<keyword evidence="1" id="KW-0472">Membrane</keyword>
<evidence type="ECO:0000313" key="4">
    <source>
        <dbReference type="Proteomes" id="UP001589793"/>
    </source>
</evidence>